<protein>
    <submittedName>
        <fullName evidence="1">Uncharacterized protein</fullName>
    </submittedName>
</protein>
<evidence type="ECO:0000313" key="1">
    <source>
        <dbReference type="EMBL" id="JAH72101.1"/>
    </source>
</evidence>
<reference evidence="1" key="1">
    <citation type="submission" date="2014-11" db="EMBL/GenBank/DDBJ databases">
        <authorList>
            <person name="Amaro Gonzalez C."/>
        </authorList>
    </citation>
    <scope>NUCLEOTIDE SEQUENCE</scope>
</reference>
<reference evidence="1" key="2">
    <citation type="journal article" date="2015" name="Fish Shellfish Immunol.">
        <title>Early steps in the European eel (Anguilla anguilla)-Vibrio vulnificus interaction in the gills: Role of the RtxA13 toxin.</title>
        <authorList>
            <person name="Callol A."/>
            <person name="Pajuelo D."/>
            <person name="Ebbesson L."/>
            <person name="Teles M."/>
            <person name="MacKenzie S."/>
            <person name="Amaro C."/>
        </authorList>
    </citation>
    <scope>NUCLEOTIDE SEQUENCE</scope>
</reference>
<proteinExistence type="predicted"/>
<accession>A0A0E9V280</accession>
<name>A0A0E9V280_ANGAN</name>
<organism evidence="1">
    <name type="scientific">Anguilla anguilla</name>
    <name type="common">European freshwater eel</name>
    <name type="synonym">Muraena anguilla</name>
    <dbReference type="NCBI Taxonomy" id="7936"/>
    <lineage>
        <taxon>Eukaryota</taxon>
        <taxon>Metazoa</taxon>
        <taxon>Chordata</taxon>
        <taxon>Craniata</taxon>
        <taxon>Vertebrata</taxon>
        <taxon>Euteleostomi</taxon>
        <taxon>Actinopterygii</taxon>
        <taxon>Neopterygii</taxon>
        <taxon>Teleostei</taxon>
        <taxon>Anguilliformes</taxon>
        <taxon>Anguillidae</taxon>
        <taxon>Anguilla</taxon>
    </lineage>
</organism>
<dbReference type="AlphaFoldDB" id="A0A0E9V280"/>
<sequence length="56" mass="6479">MFKHPSSGLPTQLPVTHPECFRTLRDSDTLERVKQKTKQKQKTIFILKLAAQNQTL</sequence>
<dbReference type="EMBL" id="GBXM01036476">
    <property type="protein sequence ID" value="JAH72101.1"/>
    <property type="molecule type" value="Transcribed_RNA"/>
</dbReference>